<evidence type="ECO:0000313" key="1">
    <source>
        <dbReference type="EMBL" id="GGD44750.1"/>
    </source>
</evidence>
<proteinExistence type="predicted"/>
<dbReference type="Proteomes" id="UP000625780">
    <property type="component" value="Unassembled WGS sequence"/>
</dbReference>
<gene>
    <name evidence="1" type="ORF">GCM10011361_09640</name>
</gene>
<dbReference type="EMBL" id="BMFH01000001">
    <property type="protein sequence ID" value="GGD44750.1"/>
    <property type="molecule type" value="Genomic_DNA"/>
</dbReference>
<keyword evidence="2" id="KW-1185">Reference proteome</keyword>
<comment type="caution">
    <text evidence="1">The sequence shown here is derived from an EMBL/GenBank/DDBJ whole genome shotgun (WGS) entry which is preliminary data.</text>
</comment>
<reference evidence="2" key="1">
    <citation type="journal article" date="2019" name="Int. J. Syst. Evol. Microbiol.">
        <title>The Global Catalogue of Microorganisms (GCM) 10K type strain sequencing project: providing services to taxonomists for standard genome sequencing and annotation.</title>
        <authorList>
            <consortium name="The Broad Institute Genomics Platform"/>
            <consortium name="The Broad Institute Genome Sequencing Center for Infectious Disease"/>
            <person name="Wu L."/>
            <person name="Ma J."/>
        </authorList>
    </citation>
    <scope>NUCLEOTIDE SEQUENCE [LARGE SCALE GENOMIC DNA]</scope>
    <source>
        <strain evidence="2">CGMCC 1.12606</strain>
    </source>
</reference>
<accession>A0ABQ1QUQ0</accession>
<protein>
    <submittedName>
        <fullName evidence="1">Uncharacterized protein</fullName>
    </submittedName>
</protein>
<name>A0ABQ1QUQ0_9FLAO</name>
<organism evidence="1 2">
    <name type="scientific">Muriicola marianensis</name>
    <dbReference type="NCBI Taxonomy" id="1324801"/>
    <lineage>
        <taxon>Bacteria</taxon>
        <taxon>Pseudomonadati</taxon>
        <taxon>Bacteroidota</taxon>
        <taxon>Flavobacteriia</taxon>
        <taxon>Flavobacteriales</taxon>
        <taxon>Flavobacteriaceae</taxon>
        <taxon>Muriicola</taxon>
    </lineage>
</organism>
<sequence>MDDADADPNNEIQDLSLAANTLSLTGDATPVDLSGYLDNTDAQDLTGASLSGANILQIDIQNGASTTVDLSSLDNPGTDDQTAAEVSYDNITSGLTAITVQDAIDEVVASGPTAVFHSLGFINGLLPDGDPGAIRNGFNIASITKISTGNYRVNFTTVASSTDYVVQLTLRATLSGASIQVIGQQTTDFTVQIKEPDDITNLDAQFYFTVIDF</sequence>
<evidence type="ECO:0000313" key="2">
    <source>
        <dbReference type="Proteomes" id="UP000625780"/>
    </source>
</evidence>